<accession>A0A367FHP9</accession>
<feature type="compositionally biased region" description="Low complexity" evidence="1">
    <location>
        <begin position="174"/>
        <end position="185"/>
    </location>
</feature>
<dbReference type="AlphaFoldDB" id="A0A367FHP9"/>
<evidence type="ECO:0000256" key="1">
    <source>
        <dbReference type="SAM" id="MobiDB-lite"/>
    </source>
</evidence>
<name>A0A367FHP9_9ACTN</name>
<sequence length="468" mass="50819">MSASLAVGLVAVLALVFVVMRGQPDAGGPGNAGGVGAIGSPDSVVLTEERPGGPPESTPDSFQVAEDELRRAVEAHNRAFQAGDLGGYLKIFDQGDAELLEQQTNTFDNLRKLPFEEAAFEVQQGEGLAKDAFGNWISFSFDVTLEHRFDGVDLRPVAEWYRWTVAKAGENAPPTVTAVTGTPATSGDSETDSYPAPWDSWPDISVVTTEHTVVLTRSAQADMGARVAPLAEQAAVADLDFWARNGDTGTPVPARYMIVLAKGEDEQGNLFRRSKRQATEAGISISMLSSSPEEGSWYVGGSRIVTNSNAWYFGDVDGGVDELRELFHHEIAHSLLAPLEHGASLSSLDKWVVEGFAEYVATHGQSLDEDGQTPETRAYVRGERDRPFEGRIPDNASWDLHGLVGVNYQLSHLAMQMIAERYGEQKAVAFVLAHYRGKTADAALTEVLGIGREDFERQWAEYVRAKFA</sequence>
<comment type="caution">
    <text evidence="2">The sequence shown here is derived from an EMBL/GenBank/DDBJ whole genome shotgun (WGS) entry which is preliminary data.</text>
</comment>
<evidence type="ECO:0000313" key="2">
    <source>
        <dbReference type="EMBL" id="RCG29814.1"/>
    </source>
</evidence>
<protein>
    <recommendedName>
        <fullName evidence="4">Peptidase MA-like domain-containing protein</fullName>
    </recommendedName>
</protein>
<organism evidence="2 3">
    <name type="scientific">Sphaerisporangium album</name>
    <dbReference type="NCBI Taxonomy" id="509200"/>
    <lineage>
        <taxon>Bacteria</taxon>
        <taxon>Bacillati</taxon>
        <taxon>Actinomycetota</taxon>
        <taxon>Actinomycetes</taxon>
        <taxon>Streptosporangiales</taxon>
        <taxon>Streptosporangiaceae</taxon>
        <taxon>Sphaerisporangium</taxon>
    </lineage>
</organism>
<proteinExistence type="predicted"/>
<dbReference type="Proteomes" id="UP000253094">
    <property type="component" value="Unassembled WGS sequence"/>
</dbReference>
<keyword evidence="3" id="KW-1185">Reference proteome</keyword>
<evidence type="ECO:0008006" key="4">
    <source>
        <dbReference type="Google" id="ProtNLM"/>
    </source>
</evidence>
<reference evidence="2 3" key="1">
    <citation type="submission" date="2018-06" db="EMBL/GenBank/DDBJ databases">
        <title>Sphaerisporangium craniellae sp. nov., isolated from a marine sponge in the South China Sea.</title>
        <authorList>
            <person name="Li L."/>
        </authorList>
    </citation>
    <scope>NUCLEOTIDE SEQUENCE [LARGE SCALE GENOMIC DNA]</scope>
    <source>
        <strain evidence="2 3">CCTCC AA 208026</strain>
    </source>
</reference>
<dbReference type="EMBL" id="QOIL01000010">
    <property type="protein sequence ID" value="RCG29814.1"/>
    <property type="molecule type" value="Genomic_DNA"/>
</dbReference>
<gene>
    <name evidence="2" type="ORF">DQ384_19820</name>
</gene>
<evidence type="ECO:0000313" key="3">
    <source>
        <dbReference type="Proteomes" id="UP000253094"/>
    </source>
</evidence>
<feature type="region of interest" description="Disordered" evidence="1">
    <location>
        <begin position="174"/>
        <end position="197"/>
    </location>
</feature>